<reference evidence="1 2" key="1">
    <citation type="submission" date="2020-12" db="EMBL/GenBank/DDBJ databases">
        <title>FDA dAtabase for Regulatory Grade micrObial Sequences (FDA-ARGOS): Supporting development and validation of Infectious Disease Dx tests.</title>
        <authorList>
            <person name="Sproer C."/>
            <person name="Gronow S."/>
            <person name="Severitt S."/>
            <person name="Schroder I."/>
            <person name="Tallon L."/>
            <person name="Sadzewicz L."/>
            <person name="Zhao X."/>
            <person name="Boylan J."/>
            <person name="Ott S."/>
            <person name="Bowen H."/>
            <person name="Vavikolanu K."/>
            <person name="Mehta A."/>
            <person name="Aluvathingal J."/>
            <person name="Nadendla S."/>
            <person name="Lowell S."/>
            <person name="Myers T."/>
            <person name="Yan Y."/>
            <person name="Sichtig H."/>
        </authorList>
    </citation>
    <scope>NUCLEOTIDE SEQUENCE [LARGE SCALE GENOMIC DNA]</scope>
    <source>
        <strain evidence="1 2">FDAARGOS_890</strain>
    </source>
</reference>
<gene>
    <name evidence="1" type="ORF">I6G47_09575</name>
</gene>
<evidence type="ECO:0000313" key="1">
    <source>
        <dbReference type="EMBL" id="QPS83291.1"/>
    </source>
</evidence>
<dbReference type="RefSeq" id="WP_034349134.1">
    <property type="nucleotide sequence ID" value="NZ_CP065748.1"/>
</dbReference>
<accession>A0A7T2YXA6</accession>
<protein>
    <submittedName>
        <fullName evidence="1">Uncharacterized protein</fullName>
    </submittedName>
</protein>
<organism evidence="1 2">
    <name type="scientific">Delftia lacustris</name>
    <dbReference type="NCBI Taxonomy" id="558537"/>
    <lineage>
        <taxon>Bacteria</taxon>
        <taxon>Pseudomonadati</taxon>
        <taxon>Pseudomonadota</taxon>
        <taxon>Betaproteobacteria</taxon>
        <taxon>Burkholderiales</taxon>
        <taxon>Comamonadaceae</taxon>
        <taxon>Delftia</taxon>
    </lineage>
</organism>
<dbReference type="EMBL" id="CP065748">
    <property type="protein sequence ID" value="QPS83291.1"/>
    <property type="molecule type" value="Genomic_DNA"/>
</dbReference>
<evidence type="ECO:0000313" key="2">
    <source>
        <dbReference type="Proteomes" id="UP000595064"/>
    </source>
</evidence>
<dbReference type="KEGG" id="dla:I6G47_09575"/>
<dbReference type="AlphaFoldDB" id="A0A7T2YXA6"/>
<proteinExistence type="predicted"/>
<dbReference type="Proteomes" id="UP000595064">
    <property type="component" value="Chromosome"/>
</dbReference>
<name>A0A7T2YXA6_9BURK</name>
<keyword evidence="2" id="KW-1185">Reference proteome</keyword>
<sequence>MTASHHLLGALELPAGMLWTDEFDWSAVSKSFGRSITGALVVDAVAMAAGRPITLEGVEDQGWIRRATLLDLYALADQVGQTHDLVLADGRSFRVQFAEGAPIKAQPVGRPERPALSNPYVATLRLITV</sequence>